<organism evidence="2 3">
    <name type="scientific">Psychromarinibacter sediminicola</name>
    <dbReference type="NCBI Taxonomy" id="3033385"/>
    <lineage>
        <taxon>Bacteria</taxon>
        <taxon>Pseudomonadati</taxon>
        <taxon>Pseudomonadota</taxon>
        <taxon>Alphaproteobacteria</taxon>
        <taxon>Rhodobacterales</taxon>
        <taxon>Paracoccaceae</taxon>
        <taxon>Psychromarinibacter</taxon>
    </lineage>
</organism>
<accession>A0AAE3NQ67</accession>
<dbReference type="AlphaFoldDB" id="A0AAE3NQ67"/>
<name>A0AAE3NQ67_9RHOB</name>
<comment type="caution">
    <text evidence="2">The sequence shown here is derived from an EMBL/GenBank/DDBJ whole genome shotgun (WGS) entry which is preliminary data.</text>
</comment>
<evidence type="ECO:0000256" key="1">
    <source>
        <dbReference type="SAM" id="MobiDB-lite"/>
    </source>
</evidence>
<protein>
    <submittedName>
        <fullName evidence="2">Uncharacterized protein</fullName>
    </submittedName>
</protein>
<gene>
    <name evidence="2" type="ORF">P1J78_04790</name>
</gene>
<dbReference type="RefSeq" id="WP_275566186.1">
    <property type="nucleotide sequence ID" value="NZ_JARGYC010000008.1"/>
</dbReference>
<keyword evidence="3" id="KW-1185">Reference proteome</keyword>
<sequence>MAEKPKTSEDQQPEPTVRAWPMPFHNQRRLYRPEDTPEAKRTVFTDWASI</sequence>
<evidence type="ECO:0000313" key="2">
    <source>
        <dbReference type="EMBL" id="MDF0600042.1"/>
    </source>
</evidence>
<dbReference type="Proteomes" id="UP001220964">
    <property type="component" value="Unassembled WGS sequence"/>
</dbReference>
<reference evidence="2" key="1">
    <citation type="submission" date="2023-03" db="EMBL/GenBank/DDBJ databases">
        <title>Multiphase analysis and comparison of six strains from genera Psychromarinibacter, Lutimaribacter, and Maritimibacter, including a novel species: Psychromarinibacter sediminicola sp. nov.</title>
        <authorList>
            <person name="Wang Y.-H."/>
            <person name="Ye M.-Q."/>
            <person name="Du Z.-J."/>
        </authorList>
    </citation>
    <scope>NUCLEOTIDE SEQUENCE</scope>
    <source>
        <strain evidence="2">C21-152</strain>
    </source>
</reference>
<proteinExistence type="predicted"/>
<dbReference type="EMBL" id="JARGYC010000008">
    <property type="protein sequence ID" value="MDF0600042.1"/>
    <property type="molecule type" value="Genomic_DNA"/>
</dbReference>
<feature type="region of interest" description="Disordered" evidence="1">
    <location>
        <begin position="1"/>
        <end position="38"/>
    </location>
</feature>
<evidence type="ECO:0000313" key="3">
    <source>
        <dbReference type="Proteomes" id="UP001220964"/>
    </source>
</evidence>